<comment type="caution">
    <text evidence="1">The sequence shown here is derived from an EMBL/GenBank/DDBJ whole genome shotgun (WGS) entry which is preliminary data.</text>
</comment>
<proteinExistence type="predicted"/>
<evidence type="ECO:0000313" key="2">
    <source>
        <dbReference type="Proteomes" id="UP000009315"/>
    </source>
</evidence>
<gene>
    <name evidence="1" type="ORF">DESHY_120061</name>
</gene>
<dbReference type="EMBL" id="CAOS01000004">
    <property type="protein sequence ID" value="CCO07697.1"/>
    <property type="molecule type" value="Genomic_DNA"/>
</dbReference>
<accession>K8DY42</accession>
<keyword evidence="2" id="KW-1185">Reference proteome</keyword>
<reference evidence="1 2" key="1">
    <citation type="journal article" date="2013" name="Genome Announc.">
        <title>Genome Sequence of the Sulfate-Reducing Bacterium Desulfotomaculum hydrothermale Lam5(T).</title>
        <authorList>
            <person name="Amin O."/>
            <person name="Fardeau M.L."/>
            <person name="Valette O."/>
            <person name="Hirschler-Rea A."/>
            <person name="Barbe V."/>
            <person name="Medigue C."/>
            <person name="Vacherie B."/>
            <person name="Ollivier B."/>
            <person name="Bertin P.N."/>
            <person name="Dolla A."/>
        </authorList>
    </citation>
    <scope>NUCLEOTIDE SEQUENCE [LARGE SCALE GENOMIC DNA]</scope>
    <source>
        <strain evidence="2">Lam5 / DSM 18033</strain>
    </source>
</reference>
<name>K8DY42_9FIRM</name>
<evidence type="ECO:0008006" key="3">
    <source>
        <dbReference type="Google" id="ProtNLM"/>
    </source>
</evidence>
<sequence length="463" mass="53570">MIETKIQYTGHFFVDAGIAVMEHYLQKECQSFSQEDLDKAAQWLTVLYQRKDIKGYLTIHFPNSGWCNATISTEKKAEYQEKVLKSYLLKPIGERECVYCHRPAQFLADRQHIPLLTGMTTIITSPGGVPGLPVCGYCLMAVQFYPLATLKCQGKPLFWWTPEPQLLSELTGEYFRQLMQLLAGGSEKLVNLDWPRTMLLNTASRVLDTYGDDKPLADCIGLHVTNYGAGPDYHQYRIPKELLEFLSEIKVMEQEVRDAHQYIIQKAWEKEKKAGDKINSENNSTGITRNFYFEALVKAFEDVDWQKNIRGIVGEFHLKTKPEEFHYNSFKLTRFFLEKVGGMEKQRLDIIKKIADQIANHLIIGNNEKKWLNDLYFRESKPSHFTGYLIKAQKSLAEKGQSFTFEDVLIMLDIYSIDDAGVKDFWLVRDLFLIRLLEIIGKHKRDLLEDLQFADEDEIEGCN</sequence>
<dbReference type="RefSeq" id="WP_008410697.1">
    <property type="nucleotide sequence ID" value="NZ_CAOS01000004.1"/>
</dbReference>
<protein>
    <recommendedName>
        <fullName evidence="3">Type I-B CRISPR-associated protein Cas8b1/Cst1</fullName>
    </recommendedName>
</protein>
<dbReference type="Proteomes" id="UP000009315">
    <property type="component" value="Unassembled WGS sequence"/>
</dbReference>
<dbReference type="eggNOG" id="ENOG502Z8CM">
    <property type="taxonomic scope" value="Bacteria"/>
</dbReference>
<dbReference type="STRING" id="1121428.DESHY_120061"/>
<evidence type="ECO:0000313" key="1">
    <source>
        <dbReference type="EMBL" id="CCO07697.1"/>
    </source>
</evidence>
<dbReference type="AlphaFoldDB" id="K8DY42"/>
<organism evidence="1 2">
    <name type="scientific">Desulforamulus hydrothermalis Lam5 = DSM 18033</name>
    <dbReference type="NCBI Taxonomy" id="1121428"/>
    <lineage>
        <taxon>Bacteria</taxon>
        <taxon>Bacillati</taxon>
        <taxon>Bacillota</taxon>
        <taxon>Clostridia</taxon>
        <taxon>Eubacteriales</taxon>
        <taxon>Peptococcaceae</taxon>
        <taxon>Desulforamulus</taxon>
    </lineage>
</organism>